<keyword evidence="2" id="KW-0732">Signal</keyword>
<feature type="chain" id="PRO_5026070211" evidence="2">
    <location>
        <begin position="31"/>
        <end position="260"/>
    </location>
</feature>
<dbReference type="Pfam" id="PF02321">
    <property type="entry name" value="OEP"/>
    <property type="match status" value="1"/>
</dbReference>
<feature type="signal peptide" evidence="2">
    <location>
        <begin position="1"/>
        <end position="30"/>
    </location>
</feature>
<proteinExistence type="inferred from homology"/>
<dbReference type="InterPro" id="IPR003423">
    <property type="entry name" value="OMP_efflux"/>
</dbReference>
<dbReference type="InterPro" id="IPR006311">
    <property type="entry name" value="TAT_signal"/>
</dbReference>
<name>A0A6I4YP36_9DEIO</name>
<feature type="non-terminal residue" evidence="3">
    <location>
        <position position="260"/>
    </location>
</feature>
<dbReference type="GO" id="GO:0015562">
    <property type="term" value="F:efflux transmembrane transporter activity"/>
    <property type="evidence" value="ECO:0007669"/>
    <property type="project" value="InterPro"/>
</dbReference>
<comment type="caution">
    <text evidence="3">The sequence shown here is derived from an EMBL/GenBank/DDBJ whole genome shotgun (WGS) entry which is preliminary data.</text>
</comment>
<dbReference type="PANTHER" id="PTHR30203:SF30">
    <property type="entry name" value="OUTER MEMBRANE PROTEIN-RELATED"/>
    <property type="match status" value="1"/>
</dbReference>
<evidence type="ECO:0000256" key="1">
    <source>
        <dbReference type="ARBA" id="ARBA00007613"/>
    </source>
</evidence>
<evidence type="ECO:0000313" key="3">
    <source>
        <dbReference type="EMBL" id="MXV21604.1"/>
    </source>
</evidence>
<dbReference type="PANTHER" id="PTHR30203">
    <property type="entry name" value="OUTER MEMBRANE CATION EFFLUX PROTEIN"/>
    <property type="match status" value="1"/>
</dbReference>
<accession>A0A6I4YP36</accession>
<comment type="similarity">
    <text evidence="1">Belongs to the outer membrane factor (OMF) (TC 1.B.17) family.</text>
</comment>
<evidence type="ECO:0000256" key="2">
    <source>
        <dbReference type="SAM" id="SignalP"/>
    </source>
</evidence>
<keyword evidence="4" id="KW-1185">Reference proteome</keyword>
<sequence length="260" mass="26493">MTHASPPRPLRRAALTLALLLGPVAAQTSAAQTSVAQPTVAQAAPSTTAPAPAPVPAAPATALASPLDTLLLALRSAPGWRSADLTYRAAQLQLDSARLRAGLNLTAGGNAALTKAPWEGGDWTGNGTLTLSASLPVLPWSPLLEGVRSAERGVQTAALDLRGTRAGLTTQLWQAYAGLRAAGDALTLADAQLALSGQLLAAGRDQRAQGLLTESGLLDRQANLEAAQAGRDRAARAVTQARAALTRLLGTDPLPATPDL</sequence>
<dbReference type="Gene3D" id="1.20.1600.10">
    <property type="entry name" value="Outer membrane efflux proteins (OEP)"/>
    <property type="match status" value="1"/>
</dbReference>
<gene>
    <name evidence="3" type="ORF">GLX28_18455</name>
</gene>
<dbReference type="InterPro" id="IPR010131">
    <property type="entry name" value="MdtP/NodT-like"/>
</dbReference>
<dbReference type="RefSeq" id="WP_160981953.1">
    <property type="nucleotide sequence ID" value="NZ_WVHK01000110.1"/>
</dbReference>
<dbReference type="EMBL" id="WVHK01000110">
    <property type="protein sequence ID" value="MXV21604.1"/>
    <property type="molecule type" value="Genomic_DNA"/>
</dbReference>
<dbReference type="PROSITE" id="PS51318">
    <property type="entry name" value="TAT"/>
    <property type="match status" value="1"/>
</dbReference>
<protein>
    <submittedName>
        <fullName evidence="3">TolC family protein</fullName>
    </submittedName>
</protein>
<organism evidence="3 4">
    <name type="scientific">Deinococcus xianganensis</name>
    <dbReference type="NCBI Taxonomy" id="1507289"/>
    <lineage>
        <taxon>Bacteria</taxon>
        <taxon>Thermotogati</taxon>
        <taxon>Deinococcota</taxon>
        <taxon>Deinococci</taxon>
        <taxon>Deinococcales</taxon>
        <taxon>Deinococcaceae</taxon>
        <taxon>Deinococcus</taxon>
    </lineage>
</organism>
<evidence type="ECO:0000313" key="4">
    <source>
        <dbReference type="Proteomes" id="UP000430519"/>
    </source>
</evidence>
<dbReference type="Proteomes" id="UP000430519">
    <property type="component" value="Unassembled WGS sequence"/>
</dbReference>
<dbReference type="AlphaFoldDB" id="A0A6I4YP36"/>
<dbReference type="SUPFAM" id="SSF56954">
    <property type="entry name" value="Outer membrane efflux proteins (OEP)"/>
    <property type="match status" value="1"/>
</dbReference>
<reference evidence="3 4" key="1">
    <citation type="submission" date="2019-11" db="EMBL/GenBank/DDBJ databases">
        <title>Genome sequence of Deinococcus xianganensis Y35, AI-2 producing algicidal bacterium, isolated from lake water.</title>
        <authorList>
            <person name="Li Y."/>
        </authorList>
    </citation>
    <scope>NUCLEOTIDE SEQUENCE [LARGE SCALE GENOMIC DNA]</scope>
    <source>
        <strain evidence="3 4">Y35</strain>
    </source>
</reference>